<dbReference type="GO" id="GO:0006596">
    <property type="term" value="P:polyamine biosynthetic process"/>
    <property type="evidence" value="ECO:0007669"/>
    <property type="project" value="UniProtKB-KW"/>
</dbReference>
<feature type="transmembrane region" description="Helical" evidence="2">
    <location>
        <begin position="100"/>
        <end position="121"/>
    </location>
</feature>
<protein>
    <recommendedName>
        <fullName evidence="3">Methyltransferase type 11 domain-containing protein</fullName>
    </recommendedName>
</protein>
<sequence length="482" mass="49036">MNARFARIVVLVSGAAILVVETLATRLVAPYVGLTLESTTAVIGVALAGIAVGASLGGRWADVFPPRRVAAGALVVGGLGVLAVRPLVRLLGPVLGPGPVAAILLVAASTLVSVTALAMVTPAITRARLTSVDGSGSVIGELSAAGTIGSLAGTFLTGFVLVAFLPVTAILLITAAACLLLALLVVEDARRSALARGGAAAVLLAVALVAVPGRCDADTVYYCARVDTAPERPGAQVLVLDDLRHSYVDRADPAHLEFAYTRRFGDAIDAAFPAGAPLEAVHLGGGGFTMPRWLAATRPGSTSTVLEVDQGVVDLGRRELGVDDIPDLDVRVGDARTTLAELPDASADLVVGDAFGARSVPWHLATTEFVDEVRRVLRPGGLYVLNVIDRDPLTLLAAETATVAERFVTVALLIRPDQLAPGGGGNAVLVASDSAPDLAALAASAAGRGEPGSVLDDAATRALAGDAPVLTDDRAPVDHLHT</sequence>
<dbReference type="EMBL" id="BJNG01000037">
    <property type="protein sequence ID" value="GEC21802.1"/>
    <property type="molecule type" value="Genomic_DNA"/>
</dbReference>
<keyword evidence="2" id="KW-0812">Transmembrane</keyword>
<evidence type="ECO:0000256" key="2">
    <source>
        <dbReference type="SAM" id="Phobius"/>
    </source>
</evidence>
<dbReference type="PANTHER" id="PTHR43317:SF1">
    <property type="entry name" value="THERMOSPERMINE SYNTHASE ACAULIS5"/>
    <property type="match status" value="1"/>
</dbReference>
<evidence type="ECO:0000313" key="5">
    <source>
        <dbReference type="Proteomes" id="UP000320338"/>
    </source>
</evidence>
<dbReference type="SUPFAM" id="SSF103473">
    <property type="entry name" value="MFS general substrate transporter"/>
    <property type="match status" value="1"/>
</dbReference>
<dbReference type="AlphaFoldDB" id="A0A4Y3WSG1"/>
<organism evidence="4 5">
    <name type="scientific">Pseudonocardia hydrocarbonoxydans</name>
    <dbReference type="NCBI Taxonomy" id="76726"/>
    <lineage>
        <taxon>Bacteria</taxon>
        <taxon>Bacillati</taxon>
        <taxon>Actinomycetota</taxon>
        <taxon>Actinomycetes</taxon>
        <taxon>Pseudonocardiales</taxon>
        <taxon>Pseudonocardiaceae</taxon>
        <taxon>Pseudonocardia</taxon>
    </lineage>
</organism>
<dbReference type="RefSeq" id="WP_141280720.1">
    <property type="nucleotide sequence ID" value="NZ_BAAARZ010000006.1"/>
</dbReference>
<proteinExistence type="predicted"/>
<feature type="transmembrane region" description="Helical" evidence="2">
    <location>
        <begin position="69"/>
        <end position="88"/>
    </location>
</feature>
<feature type="transmembrane region" description="Helical" evidence="2">
    <location>
        <begin position="169"/>
        <end position="186"/>
    </location>
</feature>
<keyword evidence="5" id="KW-1185">Reference proteome</keyword>
<dbReference type="Gene3D" id="1.20.1250.20">
    <property type="entry name" value="MFS general substrate transporter like domains"/>
    <property type="match status" value="1"/>
</dbReference>
<dbReference type="CDD" id="cd02440">
    <property type="entry name" value="AdoMet_MTases"/>
    <property type="match status" value="1"/>
</dbReference>
<dbReference type="NCBIfam" id="NF037959">
    <property type="entry name" value="MFS_SpdSyn"/>
    <property type="match status" value="1"/>
</dbReference>
<feature type="transmembrane region" description="Helical" evidence="2">
    <location>
        <begin position="40"/>
        <end position="57"/>
    </location>
</feature>
<accession>A0A4Y3WSG1</accession>
<dbReference type="Gene3D" id="3.40.50.150">
    <property type="entry name" value="Vaccinia Virus protein VP39"/>
    <property type="match status" value="1"/>
</dbReference>
<keyword evidence="2" id="KW-1133">Transmembrane helix</keyword>
<reference evidence="4 5" key="1">
    <citation type="submission" date="2019-06" db="EMBL/GenBank/DDBJ databases">
        <title>Whole genome shotgun sequence of Pseudonocardia hydrocarbonoxydans NBRC 14498.</title>
        <authorList>
            <person name="Hosoyama A."/>
            <person name="Uohara A."/>
            <person name="Ohji S."/>
            <person name="Ichikawa N."/>
        </authorList>
    </citation>
    <scope>NUCLEOTIDE SEQUENCE [LARGE SCALE GENOMIC DNA]</scope>
    <source>
        <strain evidence="4 5">NBRC 14498</strain>
    </source>
</reference>
<dbReference type="InterPro" id="IPR029063">
    <property type="entry name" value="SAM-dependent_MTases_sf"/>
</dbReference>
<dbReference type="Pfam" id="PF08241">
    <property type="entry name" value="Methyltransf_11"/>
    <property type="match status" value="1"/>
</dbReference>
<dbReference type="PANTHER" id="PTHR43317">
    <property type="entry name" value="THERMOSPERMINE SYNTHASE ACAULIS5"/>
    <property type="match status" value="1"/>
</dbReference>
<name>A0A4Y3WSG1_9PSEU</name>
<comment type="caution">
    <text evidence="4">The sequence shown here is derived from an EMBL/GenBank/DDBJ whole genome shotgun (WGS) entry which is preliminary data.</text>
</comment>
<feature type="domain" description="Methyltransferase type 11" evidence="3">
    <location>
        <begin position="283"/>
        <end position="384"/>
    </location>
</feature>
<evidence type="ECO:0000256" key="1">
    <source>
        <dbReference type="ARBA" id="ARBA00023115"/>
    </source>
</evidence>
<gene>
    <name evidence="4" type="ORF">PHY01_40850</name>
</gene>
<keyword evidence="1" id="KW-0620">Polyamine biosynthesis</keyword>
<dbReference type="Proteomes" id="UP000320338">
    <property type="component" value="Unassembled WGS sequence"/>
</dbReference>
<evidence type="ECO:0000313" key="4">
    <source>
        <dbReference type="EMBL" id="GEC21802.1"/>
    </source>
</evidence>
<feature type="transmembrane region" description="Helical" evidence="2">
    <location>
        <begin position="142"/>
        <end position="163"/>
    </location>
</feature>
<evidence type="ECO:0000259" key="3">
    <source>
        <dbReference type="Pfam" id="PF08241"/>
    </source>
</evidence>
<dbReference type="GO" id="GO:0008757">
    <property type="term" value="F:S-adenosylmethionine-dependent methyltransferase activity"/>
    <property type="evidence" value="ECO:0007669"/>
    <property type="project" value="InterPro"/>
</dbReference>
<keyword evidence="2" id="KW-0472">Membrane</keyword>
<dbReference type="OrthoDB" id="8221452at2"/>
<feature type="transmembrane region" description="Helical" evidence="2">
    <location>
        <begin position="193"/>
        <end position="213"/>
    </location>
</feature>
<dbReference type="SUPFAM" id="SSF53335">
    <property type="entry name" value="S-adenosyl-L-methionine-dependent methyltransferases"/>
    <property type="match status" value="1"/>
</dbReference>
<dbReference type="InterPro" id="IPR013216">
    <property type="entry name" value="Methyltransf_11"/>
</dbReference>
<dbReference type="InterPro" id="IPR036259">
    <property type="entry name" value="MFS_trans_sf"/>
</dbReference>